<feature type="signal peptide" evidence="1">
    <location>
        <begin position="1"/>
        <end position="23"/>
    </location>
</feature>
<evidence type="ECO:0000313" key="3">
    <source>
        <dbReference type="Proteomes" id="UP001054821"/>
    </source>
</evidence>
<proteinExistence type="predicted"/>
<accession>A0AAD5F736</accession>
<dbReference type="AlphaFoldDB" id="A0AAD5F736"/>
<keyword evidence="3" id="KW-1185">Reference proteome</keyword>
<keyword evidence="1" id="KW-0732">Signal</keyword>
<sequence>MPQLISSFSVLPWLLLPIMRLLSLPPQPTLAPPAVEASPPRILIDSFYAELNAKGYKFVEPEHPPEAESEHSPEVSAAPSKVGATINLKILINGKDLNTTIAEEAAAIPKALNAPKTPKAIKALPIKLRILMNGKDIALAMAEAAEAAAPATAAFLTTSFRKSMLPIDVDP</sequence>
<name>A0AAD5F736_PRUDU</name>
<gene>
    <name evidence="2" type="ORF">L3X38_008400</name>
</gene>
<protein>
    <submittedName>
        <fullName evidence="2">Uncharacterized protein</fullName>
    </submittedName>
</protein>
<dbReference type="Proteomes" id="UP001054821">
    <property type="component" value="Chromosome 1"/>
</dbReference>
<evidence type="ECO:0000313" key="2">
    <source>
        <dbReference type="EMBL" id="KAI5355505.1"/>
    </source>
</evidence>
<dbReference type="EMBL" id="JAJFAZ020000001">
    <property type="protein sequence ID" value="KAI5355505.1"/>
    <property type="molecule type" value="Genomic_DNA"/>
</dbReference>
<feature type="chain" id="PRO_5042153159" evidence="1">
    <location>
        <begin position="24"/>
        <end position="171"/>
    </location>
</feature>
<organism evidence="2 3">
    <name type="scientific">Prunus dulcis</name>
    <name type="common">Almond</name>
    <name type="synonym">Amygdalus dulcis</name>
    <dbReference type="NCBI Taxonomy" id="3755"/>
    <lineage>
        <taxon>Eukaryota</taxon>
        <taxon>Viridiplantae</taxon>
        <taxon>Streptophyta</taxon>
        <taxon>Embryophyta</taxon>
        <taxon>Tracheophyta</taxon>
        <taxon>Spermatophyta</taxon>
        <taxon>Magnoliopsida</taxon>
        <taxon>eudicotyledons</taxon>
        <taxon>Gunneridae</taxon>
        <taxon>Pentapetalae</taxon>
        <taxon>rosids</taxon>
        <taxon>fabids</taxon>
        <taxon>Rosales</taxon>
        <taxon>Rosaceae</taxon>
        <taxon>Amygdaloideae</taxon>
        <taxon>Amygdaleae</taxon>
        <taxon>Prunus</taxon>
    </lineage>
</organism>
<reference evidence="2 3" key="1">
    <citation type="journal article" date="2022" name="G3 (Bethesda)">
        <title>Whole-genome sequence and methylome profiling of the almond [Prunus dulcis (Mill.) D.A. Webb] cultivar 'Nonpareil'.</title>
        <authorList>
            <person name="D'Amico-Willman K.M."/>
            <person name="Ouma W.Z."/>
            <person name="Meulia T."/>
            <person name="Sideli G.M."/>
            <person name="Gradziel T.M."/>
            <person name="Fresnedo-Ramirez J."/>
        </authorList>
    </citation>
    <scope>NUCLEOTIDE SEQUENCE [LARGE SCALE GENOMIC DNA]</scope>
    <source>
        <strain evidence="2">Clone GOH B32 T37-40</strain>
    </source>
</reference>
<comment type="caution">
    <text evidence="2">The sequence shown here is derived from an EMBL/GenBank/DDBJ whole genome shotgun (WGS) entry which is preliminary data.</text>
</comment>
<evidence type="ECO:0000256" key="1">
    <source>
        <dbReference type="SAM" id="SignalP"/>
    </source>
</evidence>